<evidence type="ECO:0000313" key="4">
    <source>
        <dbReference type="Proteomes" id="UP000789901"/>
    </source>
</evidence>
<sequence length="520" mass="57330">MAYTSTGVSISNNSIEANIGGIGAKFGKEIGISTSIGGVSIDIGNLISRNAKTNSVGRRNKEDMTRNGMNVDKDPSLFMVVYLVKANINTSIEDELSNVENSFNTITGVSCSNITSYDMKVGNEGINTSIGDESRNIKDINLITDVLNSNKNPDINITDFVTKVRKEIDTNMHIGDVPFNIEDSINTFTKKIFIIPKQPIVNMNSSHFTFLFFIYILTFVTSSPIHFISDQSKSFNPPTPSDSNGISILSDDEIPDLTRFVTYSAASYCLNSADWTCGTYCEQIPDTTVIKTITTKPAKWVELFGPYCTITRNSKYKEIVVTFRGTANTGNTVKDYEVIQCPYGFGSTTVPIVSKPVGALVHFGFYTAFLTFQQELRKVITESIKQYPDYNLVVTGHSLGGALASFAALDLKQCGANPHLYTYGEPRIGNPVFASFMDKTLKPMRRVVNQADEVPHLIPKLDYIHHEGEIWIANTTANQAVKCSGEENKLCSACIPSEDWNDIDHDGPYWGLHIATSSCK</sequence>
<dbReference type="SUPFAM" id="SSF53474">
    <property type="entry name" value="alpha/beta-Hydrolases"/>
    <property type="match status" value="1"/>
</dbReference>
<evidence type="ECO:0000313" key="3">
    <source>
        <dbReference type="EMBL" id="CAG8686208.1"/>
    </source>
</evidence>
<comment type="caution">
    <text evidence="3">The sequence shown here is derived from an EMBL/GenBank/DDBJ whole genome shotgun (WGS) entry which is preliminary data.</text>
</comment>
<accession>A0ABN7UVS0</accession>
<dbReference type="Pfam" id="PF01764">
    <property type="entry name" value="Lipase_3"/>
    <property type="match status" value="1"/>
</dbReference>
<gene>
    <name evidence="3" type="ORF">GMARGA_LOCUS11272</name>
</gene>
<dbReference type="PANTHER" id="PTHR46640">
    <property type="entry name" value="TRIACYLGLYCEROL LIPASE, PUTATIVE (AFU_ORTHOLOGUE AFUA_6G06510)-RELATED"/>
    <property type="match status" value="1"/>
</dbReference>
<organism evidence="3 4">
    <name type="scientific">Gigaspora margarita</name>
    <dbReference type="NCBI Taxonomy" id="4874"/>
    <lineage>
        <taxon>Eukaryota</taxon>
        <taxon>Fungi</taxon>
        <taxon>Fungi incertae sedis</taxon>
        <taxon>Mucoromycota</taxon>
        <taxon>Glomeromycotina</taxon>
        <taxon>Glomeromycetes</taxon>
        <taxon>Diversisporales</taxon>
        <taxon>Gigasporaceae</taxon>
        <taxon>Gigaspora</taxon>
    </lineage>
</organism>
<dbReference type="Proteomes" id="UP000789901">
    <property type="component" value="Unassembled WGS sequence"/>
</dbReference>
<keyword evidence="1" id="KW-0378">Hydrolase</keyword>
<dbReference type="InterPro" id="IPR051299">
    <property type="entry name" value="AB_hydrolase_lip/est"/>
</dbReference>
<protein>
    <submittedName>
        <fullName evidence="3">34114_t:CDS:1</fullName>
    </submittedName>
</protein>
<feature type="domain" description="Fungal lipase-type" evidence="2">
    <location>
        <begin position="320"/>
        <end position="459"/>
    </location>
</feature>
<proteinExistence type="predicted"/>
<dbReference type="Gene3D" id="3.40.50.1820">
    <property type="entry name" value="alpha/beta hydrolase"/>
    <property type="match status" value="1"/>
</dbReference>
<evidence type="ECO:0000259" key="2">
    <source>
        <dbReference type="Pfam" id="PF01764"/>
    </source>
</evidence>
<dbReference type="PANTHER" id="PTHR46640:SF3">
    <property type="entry name" value="LIPASE LIH1-RELATED"/>
    <property type="match status" value="1"/>
</dbReference>
<dbReference type="InterPro" id="IPR002921">
    <property type="entry name" value="Fungal_lipase-type"/>
</dbReference>
<name>A0ABN7UVS0_GIGMA</name>
<reference evidence="3 4" key="1">
    <citation type="submission" date="2021-06" db="EMBL/GenBank/DDBJ databases">
        <authorList>
            <person name="Kallberg Y."/>
            <person name="Tangrot J."/>
            <person name="Rosling A."/>
        </authorList>
    </citation>
    <scope>NUCLEOTIDE SEQUENCE [LARGE SCALE GENOMIC DNA]</scope>
    <source>
        <strain evidence="3 4">120-4 pot B 10/14</strain>
    </source>
</reference>
<dbReference type="InterPro" id="IPR029058">
    <property type="entry name" value="AB_hydrolase_fold"/>
</dbReference>
<dbReference type="CDD" id="cd00519">
    <property type="entry name" value="Lipase_3"/>
    <property type="match status" value="1"/>
</dbReference>
<keyword evidence="4" id="KW-1185">Reference proteome</keyword>
<evidence type="ECO:0000256" key="1">
    <source>
        <dbReference type="ARBA" id="ARBA00022801"/>
    </source>
</evidence>
<dbReference type="EMBL" id="CAJVQB010006549">
    <property type="protein sequence ID" value="CAG8686208.1"/>
    <property type="molecule type" value="Genomic_DNA"/>
</dbReference>